<reference evidence="2 3" key="1">
    <citation type="submission" date="2020-04" db="EMBL/GenBank/DDBJ databases">
        <authorList>
            <person name="Laetsch R D."/>
            <person name="Stevens L."/>
            <person name="Kumar S."/>
            <person name="Blaxter L. M."/>
        </authorList>
    </citation>
    <scope>NUCLEOTIDE SEQUENCE [LARGE SCALE GENOMIC DNA]</scope>
</reference>
<keyword evidence="3" id="KW-1185">Reference proteome</keyword>
<dbReference type="Proteomes" id="UP000494206">
    <property type="component" value="Unassembled WGS sequence"/>
</dbReference>
<comment type="caution">
    <text evidence="2">The sequence shown here is derived from an EMBL/GenBank/DDBJ whole genome shotgun (WGS) entry which is preliminary data.</text>
</comment>
<protein>
    <submittedName>
        <fullName evidence="2">Uncharacterized protein</fullName>
    </submittedName>
</protein>
<feature type="compositionally biased region" description="Basic and acidic residues" evidence="1">
    <location>
        <begin position="28"/>
        <end position="45"/>
    </location>
</feature>
<evidence type="ECO:0000313" key="3">
    <source>
        <dbReference type="Proteomes" id="UP000494206"/>
    </source>
</evidence>
<feature type="region of interest" description="Disordered" evidence="1">
    <location>
        <begin position="1"/>
        <end position="85"/>
    </location>
</feature>
<evidence type="ECO:0000313" key="2">
    <source>
        <dbReference type="EMBL" id="CAB3409735.1"/>
    </source>
</evidence>
<feature type="compositionally biased region" description="Basic and acidic residues" evidence="1">
    <location>
        <begin position="68"/>
        <end position="78"/>
    </location>
</feature>
<dbReference type="AlphaFoldDB" id="A0A8S1F7B8"/>
<sequence>MEIRINTDGRPVFNVASSPTSTSTESSAEQKDRGRLQKQLSRENNENGMRSKSNSNSFKTEKKRSKSVKKDQKGKKVDSMSNSPVEDLTFAAATCSLGSAAPKRKSIDLDDIDRIYTIQRESIATVKDAEVQTTLF</sequence>
<feature type="compositionally biased region" description="Polar residues" evidence="1">
    <location>
        <begin position="46"/>
        <end position="58"/>
    </location>
</feature>
<proteinExistence type="predicted"/>
<feature type="compositionally biased region" description="Low complexity" evidence="1">
    <location>
        <begin position="17"/>
        <end position="27"/>
    </location>
</feature>
<accession>A0A8S1F7B8</accession>
<evidence type="ECO:0000256" key="1">
    <source>
        <dbReference type="SAM" id="MobiDB-lite"/>
    </source>
</evidence>
<organism evidence="2 3">
    <name type="scientific">Caenorhabditis bovis</name>
    <dbReference type="NCBI Taxonomy" id="2654633"/>
    <lineage>
        <taxon>Eukaryota</taxon>
        <taxon>Metazoa</taxon>
        <taxon>Ecdysozoa</taxon>
        <taxon>Nematoda</taxon>
        <taxon>Chromadorea</taxon>
        <taxon>Rhabditida</taxon>
        <taxon>Rhabditina</taxon>
        <taxon>Rhabditomorpha</taxon>
        <taxon>Rhabditoidea</taxon>
        <taxon>Rhabditidae</taxon>
        <taxon>Peloderinae</taxon>
        <taxon>Caenorhabditis</taxon>
    </lineage>
</organism>
<gene>
    <name evidence="2" type="ORF">CBOVIS_LOCUS11351</name>
</gene>
<name>A0A8S1F7B8_9PELO</name>
<dbReference type="EMBL" id="CADEPM010000009">
    <property type="protein sequence ID" value="CAB3409735.1"/>
    <property type="molecule type" value="Genomic_DNA"/>
</dbReference>